<dbReference type="SUPFAM" id="SSF51735">
    <property type="entry name" value="NAD(P)-binding Rossmann-fold domains"/>
    <property type="match status" value="1"/>
</dbReference>
<dbReference type="GO" id="GO:0003960">
    <property type="term" value="F:quinone reductase (NADPH) activity"/>
    <property type="evidence" value="ECO:0007669"/>
    <property type="project" value="InterPro"/>
</dbReference>
<dbReference type="InterPro" id="IPR036291">
    <property type="entry name" value="NAD(P)-bd_dom_sf"/>
</dbReference>
<name>A0A383DTS0_9ZZZZ</name>
<dbReference type="SUPFAM" id="SSF50129">
    <property type="entry name" value="GroES-like"/>
    <property type="match status" value="1"/>
</dbReference>
<dbReference type="PANTHER" id="PTHR48106">
    <property type="entry name" value="QUINONE OXIDOREDUCTASE PIG3-RELATED"/>
    <property type="match status" value="1"/>
</dbReference>
<keyword evidence="2" id="KW-0560">Oxidoreductase</keyword>
<sequence>MPKAIRIHSHGGPEVLKWENVEVGDPGEGEVRLTLKAAGLNFIDCYQRSGLYPMELPLTLGAEGVGIINSIGPGVTNLSEGQRVAYSGGQIGSYAEERLISASALIPLPDNINDQTAAAMMLKGMTVHMLLFKCYPVQPGDMILVHAAAGGVGNILCQWANHLGATVIGTVGNEQKAEEAKSNGCHYPINYSTENFADRVHDITTGR</sequence>
<feature type="non-terminal residue" evidence="4">
    <location>
        <position position="207"/>
    </location>
</feature>
<proteinExistence type="predicted"/>
<keyword evidence="1" id="KW-0521">NADP</keyword>
<dbReference type="GO" id="GO:0070402">
    <property type="term" value="F:NADPH binding"/>
    <property type="evidence" value="ECO:0007669"/>
    <property type="project" value="TreeGrafter"/>
</dbReference>
<dbReference type="GO" id="GO:0005829">
    <property type="term" value="C:cytosol"/>
    <property type="evidence" value="ECO:0007669"/>
    <property type="project" value="TreeGrafter"/>
</dbReference>
<dbReference type="InterPro" id="IPR020843">
    <property type="entry name" value="ER"/>
</dbReference>
<dbReference type="InterPro" id="IPR013149">
    <property type="entry name" value="ADH-like_C"/>
</dbReference>
<dbReference type="PANTHER" id="PTHR48106:SF13">
    <property type="entry name" value="QUINONE OXIDOREDUCTASE-RELATED"/>
    <property type="match status" value="1"/>
</dbReference>
<dbReference type="InterPro" id="IPR011032">
    <property type="entry name" value="GroES-like_sf"/>
</dbReference>
<dbReference type="InterPro" id="IPR013154">
    <property type="entry name" value="ADH-like_N"/>
</dbReference>
<organism evidence="4">
    <name type="scientific">marine metagenome</name>
    <dbReference type="NCBI Taxonomy" id="408172"/>
    <lineage>
        <taxon>unclassified sequences</taxon>
        <taxon>metagenomes</taxon>
        <taxon>ecological metagenomes</taxon>
    </lineage>
</organism>
<dbReference type="InterPro" id="IPR047618">
    <property type="entry name" value="QOR-like"/>
</dbReference>
<dbReference type="AlphaFoldDB" id="A0A383DTS0"/>
<dbReference type="EMBL" id="UINC01219934">
    <property type="protein sequence ID" value="SVE47630.1"/>
    <property type="molecule type" value="Genomic_DNA"/>
</dbReference>
<protein>
    <recommendedName>
        <fullName evidence="3">Enoyl reductase (ER) domain-containing protein</fullName>
    </recommendedName>
</protein>
<dbReference type="Gene3D" id="3.40.50.720">
    <property type="entry name" value="NAD(P)-binding Rossmann-like Domain"/>
    <property type="match status" value="1"/>
</dbReference>
<dbReference type="Gene3D" id="3.90.180.10">
    <property type="entry name" value="Medium-chain alcohol dehydrogenases, catalytic domain"/>
    <property type="match status" value="1"/>
</dbReference>
<evidence type="ECO:0000256" key="2">
    <source>
        <dbReference type="ARBA" id="ARBA00023002"/>
    </source>
</evidence>
<dbReference type="Pfam" id="PF00107">
    <property type="entry name" value="ADH_zinc_N"/>
    <property type="match status" value="1"/>
</dbReference>
<dbReference type="Pfam" id="PF08240">
    <property type="entry name" value="ADH_N"/>
    <property type="match status" value="1"/>
</dbReference>
<evidence type="ECO:0000313" key="4">
    <source>
        <dbReference type="EMBL" id="SVE47630.1"/>
    </source>
</evidence>
<feature type="domain" description="Enoyl reductase (ER)" evidence="3">
    <location>
        <begin position="11"/>
        <end position="203"/>
    </location>
</feature>
<reference evidence="4" key="1">
    <citation type="submission" date="2018-05" db="EMBL/GenBank/DDBJ databases">
        <authorList>
            <person name="Lanie J.A."/>
            <person name="Ng W.-L."/>
            <person name="Kazmierczak K.M."/>
            <person name="Andrzejewski T.M."/>
            <person name="Davidsen T.M."/>
            <person name="Wayne K.J."/>
            <person name="Tettelin H."/>
            <person name="Glass J.I."/>
            <person name="Rusch D."/>
            <person name="Podicherti R."/>
            <person name="Tsui H.-C.T."/>
            <person name="Winkler M.E."/>
        </authorList>
    </citation>
    <scope>NUCLEOTIDE SEQUENCE</scope>
</reference>
<evidence type="ECO:0000259" key="3">
    <source>
        <dbReference type="SMART" id="SM00829"/>
    </source>
</evidence>
<dbReference type="SMART" id="SM00829">
    <property type="entry name" value="PKS_ER"/>
    <property type="match status" value="1"/>
</dbReference>
<dbReference type="GO" id="GO:0035925">
    <property type="term" value="F:mRNA 3'-UTR AU-rich region binding"/>
    <property type="evidence" value="ECO:0007669"/>
    <property type="project" value="TreeGrafter"/>
</dbReference>
<dbReference type="CDD" id="cd05286">
    <property type="entry name" value="QOR2"/>
    <property type="match status" value="1"/>
</dbReference>
<gene>
    <name evidence="4" type="ORF">METZ01_LOCUS500484</name>
</gene>
<evidence type="ECO:0000256" key="1">
    <source>
        <dbReference type="ARBA" id="ARBA00022857"/>
    </source>
</evidence>
<accession>A0A383DTS0</accession>